<dbReference type="Proteomes" id="UP000664904">
    <property type="component" value="Chromosome"/>
</dbReference>
<evidence type="ECO:0000313" key="10">
    <source>
        <dbReference type="EMBL" id="QTH72083.1"/>
    </source>
</evidence>
<evidence type="ECO:0000256" key="3">
    <source>
        <dbReference type="ARBA" id="ARBA00022729"/>
    </source>
</evidence>
<feature type="domain" description="PPIase FKBP-type" evidence="9">
    <location>
        <begin position="75"/>
        <end position="160"/>
    </location>
</feature>
<evidence type="ECO:0000313" key="11">
    <source>
        <dbReference type="Proteomes" id="UP000664904"/>
    </source>
</evidence>
<keyword evidence="5 6" id="KW-0413">Isomerase</keyword>
<feature type="transmembrane region" description="Helical" evidence="8">
    <location>
        <begin position="6"/>
        <end position="24"/>
    </location>
</feature>
<protein>
    <recommendedName>
        <fullName evidence="7">Peptidyl-prolyl cis-trans isomerase</fullName>
        <ecNumber evidence="7">5.2.1.8</ecNumber>
    </recommendedName>
</protein>
<dbReference type="Pfam" id="PF00254">
    <property type="entry name" value="FKBP_C"/>
    <property type="match status" value="1"/>
</dbReference>
<dbReference type="InterPro" id="IPR046357">
    <property type="entry name" value="PPIase_dom_sf"/>
</dbReference>
<dbReference type="PANTHER" id="PTHR43811">
    <property type="entry name" value="FKBP-TYPE PEPTIDYL-PROLYL CIS-TRANS ISOMERASE FKPA"/>
    <property type="match status" value="1"/>
</dbReference>
<dbReference type="EC" id="5.2.1.8" evidence="7"/>
<comment type="similarity">
    <text evidence="2 7">Belongs to the FKBP-type PPIase family.</text>
</comment>
<evidence type="ECO:0000256" key="6">
    <source>
        <dbReference type="PROSITE-ProRule" id="PRU00277"/>
    </source>
</evidence>
<evidence type="ECO:0000256" key="5">
    <source>
        <dbReference type="ARBA" id="ARBA00023235"/>
    </source>
</evidence>
<keyword evidence="8" id="KW-1133">Transmembrane helix</keyword>
<keyword evidence="3" id="KW-0732">Signal</keyword>
<proteinExistence type="inferred from homology"/>
<name>A0A975HLH1_9GAMM</name>
<dbReference type="Pfam" id="PF01346">
    <property type="entry name" value="FKBP_N"/>
    <property type="match status" value="1"/>
</dbReference>
<keyword evidence="4 6" id="KW-0697">Rotamase</keyword>
<dbReference type="SUPFAM" id="SSF54534">
    <property type="entry name" value="FKBP-like"/>
    <property type="match status" value="1"/>
</dbReference>
<organism evidence="10 11">
    <name type="scientific">Pseudoalteromonas xiamenensis</name>
    <dbReference type="NCBI Taxonomy" id="882626"/>
    <lineage>
        <taxon>Bacteria</taxon>
        <taxon>Pseudomonadati</taxon>
        <taxon>Pseudomonadota</taxon>
        <taxon>Gammaproteobacteria</taxon>
        <taxon>Alteromonadales</taxon>
        <taxon>Pseudoalteromonadaceae</taxon>
        <taxon>Pseudoalteromonas</taxon>
    </lineage>
</organism>
<dbReference type="InterPro" id="IPR001179">
    <property type="entry name" value="PPIase_FKBP_dom"/>
</dbReference>
<evidence type="ECO:0000256" key="8">
    <source>
        <dbReference type="SAM" id="Phobius"/>
    </source>
</evidence>
<dbReference type="GO" id="GO:0006457">
    <property type="term" value="P:protein folding"/>
    <property type="evidence" value="ECO:0007669"/>
    <property type="project" value="InterPro"/>
</dbReference>
<dbReference type="InterPro" id="IPR000774">
    <property type="entry name" value="PPIase_FKBP_N"/>
</dbReference>
<reference evidence="10" key="1">
    <citation type="submission" date="2021-03" db="EMBL/GenBank/DDBJ databases">
        <title>Complete Genome of Pseudoalteromonas xiamenensis STKMTI.2, a new potential marine bacterium producing anti-Vibrio compounds.</title>
        <authorList>
            <person name="Handayani D.P."/>
            <person name="Isnansetyo A."/>
            <person name="Istiqomah I."/>
            <person name="Jumina J."/>
        </authorList>
    </citation>
    <scope>NUCLEOTIDE SEQUENCE</scope>
    <source>
        <strain evidence="10">STKMTI.2</strain>
    </source>
</reference>
<sequence>MSTTNIVLIAVIVFLVILIVRAGARNKQIAQTNHQAQASFLAENKQRPEVHETDTGLQYEMLVSVDRDAQKPTATSQVKVHYHGTLLDKTVFDSSVKRGQPISFKLNQVISGWTEGLQLMKEGEKVRFFIPSNLAYGDKGVGSIPPGSLLIFDVELIAIE</sequence>
<dbReference type="AlphaFoldDB" id="A0A975HLH1"/>
<keyword evidence="8" id="KW-0812">Transmembrane</keyword>
<evidence type="ECO:0000256" key="4">
    <source>
        <dbReference type="ARBA" id="ARBA00023110"/>
    </source>
</evidence>
<dbReference type="GO" id="GO:0003755">
    <property type="term" value="F:peptidyl-prolyl cis-trans isomerase activity"/>
    <property type="evidence" value="ECO:0007669"/>
    <property type="project" value="UniProtKB-UniRule"/>
</dbReference>
<evidence type="ECO:0000256" key="2">
    <source>
        <dbReference type="ARBA" id="ARBA00006577"/>
    </source>
</evidence>
<dbReference type="FunFam" id="3.10.50.40:FF:000045">
    <property type="entry name" value="Peptidyl-prolyl cis-trans isomerase"/>
    <property type="match status" value="1"/>
</dbReference>
<evidence type="ECO:0000256" key="7">
    <source>
        <dbReference type="RuleBase" id="RU003915"/>
    </source>
</evidence>
<keyword evidence="11" id="KW-1185">Reference proteome</keyword>
<dbReference type="KEGG" id="pxi:J5O05_04100"/>
<gene>
    <name evidence="10" type="ORF">J5O05_04100</name>
</gene>
<dbReference type="PROSITE" id="PS50059">
    <property type="entry name" value="FKBP_PPIASE"/>
    <property type="match status" value="1"/>
</dbReference>
<dbReference type="EMBL" id="CP072133">
    <property type="protein sequence ID" value="QTH72083.1"/>
    <property type="molecule type" value="Genomic_DNA"/>
</dbReference>
<evidence type="ECO:0000259" key="9">
    <source>
        <dbReference type="PROSITE" id="PS50059"/>
    </source>
</evidence>
<dbReference type="Gene3D" id="3.10.50.40">
    <property type="match status" value="1"/>
</dbReference>
<dbReference type="PANTHER" id="PTHR43811:SF57">
    <property type="entry name" value="FKBP-TYPE PEPTIDYL-PROLYL CIS-TRANS ISOMERASE FKPA-RELATED"/>
    <property type="match status" value="1"/>
</dbReference>
<evidence type="ECO:0000256" key="1">
    <source>
        <dbReference type="ARBA" id="ARBA00000971"/>
    </source>
</evidence>
<keyword evidence="8" id="KW-0472">Membrane</keyword>
<accession>A0A975HLH1</accession>
<dbReference type="RefSeq" id="WP_208843705.1">
    <property type="nucleotide sequence ID" value="NZ_CP072133.1"/>
</dbReference>
<comment type="catalytic activity">
    <reaction evidence="1 6 7">
        <text>[protein]-peptidylproline (omega=180) = [protein]-peptidylproline (omega=0)</text>
        <dbReference type="Rhea" id="RHEA:16237"/>
        <dbReference type="Rhea" id="RHEA-COMP:10747"/>
        <dbReference type="Rhea" id="RHEA-COMP:10748"/>
        <dbReference type="ChEBI" id="CHEBI:83833"/>
        <dbReference type="ChEBI" id="CHEBI:83834"/>
        <dbReference type="EC" id="5.2.1.8"/>
    </reaction>
</comment>